<keyword evidence="2" id="KW-1185">Reference proteome</keyword>
<proteinExistence type="predicted"/>
<accession>A0ABR0ENP0</accession>
<dbReference type="EMBL" id="JAXOVC010000004">
    <property type="protein sequence ID" value="KAK4503222.1"/>
    <property type="molecule type" value="Genomic_DNA"/>
</dbReference>
<protein>
    <submittedName>
        <fullName evidence="1">Uncharacterized protein</fullName>
    </submittedName>
</protein>
<evidence type="ECO:0000313" key="1">
    <source>
        <dbReference type="EMBL" id="KAK4503222.1"/>
    </source>
</evidence>
<reference evidence="1 2" key="1">
    <citation type="journal article" date="2023" name="G3 (Bethesda)">
        <title>A chromosome-level genome assembly of Zasmidium syzygii isolated from banana leaves.</title>
        <authorList>
            <person name="van Westerhoven A.C."/>
            <person name="Mehrabi R."/>
            <person name="Talebi R."/>
            <person name="Steentjes M.B.F."/>
            <person name="Corcolon B."/>
            <person name="Chong P.A."/>
            <person name="Kema G.H.J."/>
            <person name="Seidl M.F."/>
        </authorList>
    </citation>
    <scope>NUCLEOTIDE SEQUENCE [LARGE SCALE GENOMIC DNA]</scope>
    <source>
        <strain evidence="1 2">P124</strain>
    </source>
</reference>
<evidence type="ECO:0000313" key="2">
    <source>
        <dbReference type="Proteomes" id="UP001305779"/>
    </source>
</evidence>
<organism evidence="1 2">
    <name type="scientific">Zasmidium cellare</name>
    <name type="common">Wine cellar mold</name>
    <name type="synonym">Racodium cellare</name>
    <dbReference type="NCBI Taxonomy" id="395010"/>
    <lineage>
        <taxon>Eukaryota</taxon>
        <taxon>Fungi</taxon>
        <taxon>Dikarya</taxon>
        <taxon>Ascomycota</taxon>
        <taxon>Pezizomycotina</taxon>
        <taxon>Dothideomycetes</taxon>
        <taxon>Dothideomycetidae</taxon>
        <taxon>Mycosphaerellales</taxon>
        <taxon>Mycosphaerellaceae</taxon>
        <taxon>Zasmidium</taxon>
    </lineage>
</organism>
<gene>
    <name evidence="1" type="ORF">PRZ48_006650</name>
</gene>
<dbReference type="Proteomes" id="UP001305779">
    <property type="component" value="Unassembled WGS sequence"/>
</dbReference>
<comment type="caution">
    <text evidence="1">The sequence shown here is derived from an EMBL/GenBank/DDBJ whole genome shotgun (WGS) entry which is preliminary data.</text>
</comment>
<name>A0ABR0ENP0_ZASCE</name>
<sequence>MAADFNFGYGATGFFAWKATKGVDVAKAAYKSCIEKTNDGSLTSTGAICVFDCVNYIFGAAASITSAGYGISIVESGIGMAKEEESKDPPKKRNSIHARRLLTAFNDELLKRHGDDNGLRADAIVPSTLHPNDGYAVRMNVRNDAQDYLHLHTNGTHAAALFHSSPHTRRQGLLDTQYHYYTWSGLDGLKVEWHNINHDPNNKDDFPNIMSAWARSDLMPSPILSNADLWDFEACNKPGTATFFYGRLVFEVNRPGFNYEDVQPRGCNK</sequence>